<keyword evidence="1" id="KW-0812">Transmembrane</keyword>
<dbReference type="EMBL" id="PP179312">
    <property type="protein sequence ID" value="XAI69744.1"/>
    <property type="molecule type" value="Genomic_DNA"/>
</dbReference>
<accession>A0AAU6VZJ9</accession>
<evidence type="ECO:0000313" key="2">
    <source>
        <dbReference type="EMBL" id="XAI69744.1"/>
    </source>
</evidence>
<proteinExistence type="predicted"/>
<reference evidence="2" key="1">
    <citation type="journal article" date="2024" name="J. Gen. Virol.">
        <title>Novel phages of Pseudomonas syringae unveil numerous potential auxiliary metabolic genes.</title>
        <authorList>
            <person name="Feltin C."/>
            <person name="Garneau J.R."/>
            <person name="Morris C.E."/>
            <person name="Berard A."/>
            <person name="Torres-Barcelo C."/>
        </authorList>
    </citation>
    <scope>NUCLEOTIDE SEQUENCE</scope>
</reference>
<protein>
    <submittedName>
        <fullName evidence="2">Tail length tape-measure protein</fullName>
    </submittedName>
</protein>
<keyword evidence="1" id="KW-1133">Transmembrane helix</keyword>
<organism evidence="2">
    <name type="scientific">Pseudomonas phage Arace01</name>
    <dbReference type="NCBI Taxonomy" id="3138526"/>
    <lineage>
        <taxon>Viruses</taxon>
    </lineage>
</organism>
<gene>
    <name evidence="2" type="ORF">Arace01_00078</name>
</gene>
<name>A0AAU6VZJ9_9VIRU</name>
<feature type="transmembrane region" description="Helical" evidence="1">
    <location>
        <begin position="84"/>
        <end position="107"/>
    </location>
</feature>
<keyword evidence="1" id="KW-0472">Membrane</keyword>
<sequence length="109" mass="12094">MSESNEVQIARVDEKLKAILAELAQARDGRKQQYEKLESVGRYIQILEARIEAVEKSLAKASPTIDEFLVIKHRVTGAGLIGKWIWLAAGSLIGIVAASKTTIFEWLSK</sequence>
<evidence type="ECO:0000256" key="1">
    <source>
        <dbReference type="SAM" id="Phobius"/>
    </source>
</evidence>